<proteinExistence type="predicted"/>
<dbReference type="AlphaFoldDB" id="A0A1L8R5T8"/>
<evidence type="ECO:0000313" key="2">
    <source>
        <dbReference type="Proteomes" id="UP000182835"/>
    </source>
</evidence>
<accession>A0A1L8R5T8</accession>
<evidence type="ECO:0000313" key="1">
    <source>
        <dbReference type="EMBL" id="OJG15139.1"/>
    </source>
</evidence>
<comment type="caution">
    <text evidence="1">The sequence shown here is derived from an EMBL/GenBank/DDBJ whole genome shotgun (WGS) entry which is preliminary data.</text>
</comment>
<name>A0A1L8R5T8_9ENTE</name>
<reference evidence="1 2" key="1">
    <citation type="submission" date="2014-12" db="EMBL/GenBank/DDBJ databases">
        <title>Draft genome sequences of 29 type strains of Enterococci.</title>
        <authorList>
            <person name="Zhong Z."/>
            <person name="Sun Z."/>
            <person name="Liu W."/>
            <person name="Zhang W."/>
            <person name="Zhang H."/>
        </authorList>
    </citation>
    <scope>NUCLEOTIDE SEQUENCE [LARGE SCALE GENOMIC DNA]</scope>
    <source>
        <strain evidence="1 2">DSM 21207</strain>
    </source>
</reference>
<dbReference type="Proteomes" id="UP000182835">
    <property type="component" value="Unassembled WGS sequence"/>
</dbReference>
<gene>
    <name evidence="1" type="ORF">RU96_GL000357</name>
</gene>
<protein>
    <submittedName>
        <fullName evidence="1">Uncharacterized protein</fullName>
    </submittedName>
</protein>
<organism evidence="1 2">
    <name type="scientific">Enterococcus canintestini</name>
    <dbReference type="NCBI Taxonomy" id="317010"/>
    <lineage>
        <taxon>Bacteria</taxon>
        <taxon>Bacillati</taxon>
        <taxon>Bacillota</taxon>
        <taxon>Bacilli</taxon>
        <taxon>Lactobacillales</taxon>
        <taxon>Enterococcaceae</taxon>
        <taxon>Enterococcus</taxon>
    </lineage>
</organism>
<sequence>MKKMEEFEGLLIKTVLLQEQPMRLSLIKLAKDGEITEGIIKDRYLSNYIFRLPNNKYTLKVTGKRNQRNQLVIKHMQIKNIDDYIKVIGTPE</sequence>
<dbReference type="EMBL" id="JXKG01000010">
    <property type="protein sequence ID" value="OJG15139.1"/>
    <property type="molecule type" value="Genomic_DNA"/>
</dbReference>